<evidence type="ECO:0000313" key="3">
    <source>
        <dbReference type="EMBL" id="UQS85788.1"/>
    </source>
</evidence>
<accession>A0ABY4PIY9</accession>
<evidence type="ECO:0000256" key="1">
    <source>
        <dbReference type="SAM" id="Coils"/>
    </source>
</evidence>
<dbReference type="Proteomes" id="UP000831859">
    <property type="component" value="Plasmid p1unnamed"/>
</dbReference>
<keyword evidence="4" id="KW-1185">Reference proteome</keyword>
<feature type="region of interest" description="Disordered" evidence="2">
    <location>
        <begin position="311"/>
        <end position="337"/>
    </location>
</feature>
<proteinExistence type="predicted"/>
<gene>
    <name evidence="3" type="ORF">MOO46_07595</name>
</gene>
<sequence length="378" mass="43242">MASKLSDAKIRSETKIWSKKVKKIASKLKAKRKDHQSLIDGLNSINKNLNSPEYNKAQGSYDNYKSQASDLKAKIKKSKSKKTKSKLQGQLNDVIKKKSALSQKMNSIARNKGFTVWHNRKVRKEVTIRNSNKLIHSLEKQKSHAKGKYSYYRNTILTRHRNRIRKKNSKIMRKKIKHAKKHGASVLYRTDMMDSEVFWLYETSPSETNSNTVATHATDKNSVQTNYVALDSRELSGTYILQGKNLKDASHKYKKLMLWSRHYEFTIQGFSYWQHAYISSIGKSTDETMNKNALSLSISFTYAKQAKIQYSRTKSKRKAPAKKHKGSKSGTKGGHIRVKPGMTYAQIAKKSGTSLSHLMKINKWPANKLPVGAKVRTR</sequence>
<protein>
    <submittedName>
        <fullName evidence="3">LysM peptidoglycan-binding domain-containing protein</fullName>
    </submittedName>
</protein>
<dbReference type="RefSeq" id="WP_249511752.1">
    <property type="nucleotide sequence ID" value="NZ_CP093363.1"/>
</dbReference>
<organism evidence="3 4">
    <name type="scientific">Apilactobacillus apisilvae</name>
    <dbReference type="NCBI Taxonomy" id="2923364"/>
    <lineage>
        <taxon>Bacteria</taxon>
        <taxon>Bacillati</taxon>
        <taxon>Bacillota</taxon>
        <taxon>Bacilli</taxon>
        <taxon>Lactobacillales</taxon>
        <taxon>Lactobacillaceae</taxon>
        <taxon>Apilactobacillus</taxon>
    </lineage>
</organism>
<geneLocation type="plasmid" evidence="3 4">
    <name>p1unnamed</name>
</geneLocation>
<evidence type="ECO:0000313" key="4">
    <source>
        <dbReference type="Proteomes" id="UP000831859"/>
    </source>
</evidence>
<name>A0ABY4PIY9_9LACO</name>
<evidence type="ECO:0000256" key="2">
    <source>
        <dbReference type="SAM" id="MobiDB-lite"/>
    </source>
</evidence>
<dbReference type="InterPro" id="IPR018392">
    <property type="entry name" value="LysM"/>
</dbReference>
<reference evidence="3 4" key="1">
    <citation type="journal article" date="2022" name="Int. J. Syst. Evol. Microbiol.">
        <title>Apilactobacillus apisilvae sp. nov., Nicolia spurrieriana gen. nov. sp. nov., Bombilactobacillus folatiphilus sp. nov. and Bombilactobacillus thymidiniphilus sp. nov., four new lactic acid bacterial isolates from stingless bees Tetragonula carbonaria and Austroplebeia australis.</title>
        <authorList>
            <person name="Oliphant S.A."/>
            <person name="Watson-Haigh N.S."/>
            <person name="Sumby K.M."/>
            <person name="Gardner J."/>
            <person name="Groom S."/>
            <person name="Jiranek V."/>
        </authorList>
    </citation>
    <scope>NUCLEOTIDE SEQUENCE [LARGE SCALE GENOMIC DNA]</scope>
    <source>
        <strain evidence="3 4">SG5_A10</strain>
    </source>
</reference>
<dbReference type="CDD" id="cd00118">
    <property type="entry name" value="LysM"/>
    <property type="match status" value="1"/>
</dbReference>
<keyword evidence="1" id="KW-0175">Coiled coil</keyword>
<feature type="compositionally biased region" description="Basic residues" evidence="2">
    <location>
        <begin position="313"/>
        <end position="327"/>
    </location>
</feature>
<keyword evidence="3" id="KW-0614">Plasmid</keyword>
<dbReference type="EMBL" id="CP093363">
    <property type="protein sequence ID" value="UQS85788.1"/>
    <property type="molecule type" value="Genomic_DNA"/>
</dbReference>
<feature type="coiled-coil region" evidence="1">
    <location>
        <begin position="54"/>
        <end position="81"/>
    </location>
</feature>